<gene>
    <name evidence="4" type="ORF">AWH56_011610</name>
    <name evidence="3" type="ORF">AWH56_11250</name>
</gene>
<dbReference type="EMBL" id="LQXD01000101">
    <property type="protein sequence ID" value="OIJ16403.1"/>
    <property type="molecule type" value="Genomic_DNA"/>
</dbReference>
<dbReference type="GO" id="GO:0032259">
    <property type="term" value="P:methylation"/>
    <property type="evidence" value="ECO:0007669"/>
    <property type="project" value="UniProtKB-KW"/>
</dbReference>
<reference evidence="4 5" key="2">
    <citation type="journal article" date="2017" name="Genome Announc.">
        <title>Draft Genome Sequences of Four Alkaliphilic Bacteria Belonging to the Anaerobacillus Genus.</title>
        <authorList>
            <person name="Bassil N.M."/>
            <person name="Lloyd J.R."/>
        </authorList>
    </citation>
    <scope>NUCLEOTIDE SEQUENCE [LARGE SCALE GENOMIC DNA]</scope>
    <source>
        <strain evidence="4 5">NB2006</strain>
    </source>
</reference>
<dbReference type="RefSeq" id="WP_071317207.1">
    <property type="nucleotide sequence ID" value="NZ_CP063356.2"/>
</dbReference>
<dbReference type="Pfam" id="PF13649">
    <property type="entry name" value="Methyltransf_25"/>
    <property type="match status" value="1"/>
</dbReference>
<dbReference type="SUPFAM" id="SSF53335">
    <property type="entry name" value="S-adenosyl-L-methionine-dependent methyltransferases"/>
    <property type="match status" value="1"/>
</dbReference>
<reference evidence="4" key="4">
    <citation type="submission" date="2020-10" db="EMBL/GenBank/DDBJ databases">
        <authorList>
            <person name="Bassil N.M."/>
            <person name="Lloyd J.R."/>
        </authorList>
    </citation>
    <scope>NUCLEOTIDE SEQUENCE</scope>
    <source>
        <strain evidence="4">NB2006</strain>
    </source>
</reference>
<keyword evidence="1 3" id="KW-0808">Transferase</keyword>
<evidence type="ECO:0000313" key="3">
    <source>
        <dbReference type="EMBL" id="OIJ16403.1"/>
    </source>
</evidence>
<dbReference type="CDD" id="cd02440">
    <property type="entry name" value="AdoMet_MTases"/>
    <property type="match status" value="1"/>
</dbReference>
<keyword evidence="3" id="KW-0489">Methyltransferase</keyword>
<protein>
    <submittedName>
        <fullName evidence="3 4">SAM-dependent methyltransferase</fullName>
    </submittedName>
</protein>
<dbReference type="OrthoDB" id="9791837at2"/>
<dbReference type="InterPro" id="IPR041698">
    <property type="entry name" value="Methyltransf_25"/>
</dbReference>
<keyword evidence="5" id="KW-1185">Reference proteome</keyword>
<proteinExistence type="predicted"/>
<evidence type="ECO:0000259" key="2">
    <source>
        <dbReference type="Pfam" id="PF13649"/>
    </source>
</evidence>
<organism evidence="3 5">
    <name type="scientific">Anaerobacillus isosaccharinicus</name>
    <dbReference type="NCBI Taxonomy" id="1532552"/>
    <lineage>
        <taxon>Bacteria</taxon>
        <taxon>Bacillati</taxon>
        <taxon>Bacillota</taxon>
        <taxon>Bacilli</taxon>
        <taxon>Bacillales</taxon>
        <taxon>Bacillaceae</taxon>
        <taxon>Anaerobacillus</taxon>
    </lineage>
</organism>
<dbReference type="GO" id="GO:0008168">
    <property type="term" value="F:methyltransferase activity"/>
    <property type="evidence" value="ECO:0007669"/>
    <property type="project" value="UniProtKB-KW"/>
</dbReference>
<dbReference type="Gene3D" id="2.20.25.110">
    <property type="entry name" value="S-adenosyl-L-methionine-dependent methyltransferases"/>
    <property type="match status" value="1"/>
</dbReference>
<dbReference type="EMBL" id="CP063356">
    <property type="protein sequence ID" value="QOY38575.1"/>
    <property type="molecule type" value="Genomic_DNA"/>
</dbReference>
<reference evidence="3 5" key="1">
    <citation type="submission" date="2016-10" db="EMBL/GenBank/DDBJ databases">
        <title>Draft genome sequences of four alkaliphilic bacteria belonging to the Anaerobacillus genus.</title>
        <authorList>
            <person name="Bassil N.M."/>
            <person name="Lloyd J.R."/>
        </authorList>
    </citation>
    <scope>NUCLEOTIDE SEQUENCE [LARGE SCALE GENOMIC DNA]</scope>
    <source>
        <strain evidence="3 5">NB2006</strain>
    </source>
</reference>
<name>A0A1S2LW56_9BACI</name>
<dbReference type="KEGG" id="aia:AWH56_011610"/>
<dbReference type="Gene3D" id="3.40.50.150">
    <property type="entry name" value="Vaccinia Virus protein VP39"/>
    <property type="match status" value="1"/>
</dbReference>
<dbReference type="Proteomes" id="UP000180175">
    <property type="component" value="Chromosome"/>
</dbReference>
<accession>A0A1S2LW56</accession>
<reference evidence="4 5" key="3">
    <citation type="journal article" date="2019" name="Int. J. Syst. Evol. Microbiol.">
        <title>Anaerobacillus isosaccharinicus sp. nov., an alkaliphilic bacterium which degrades isosaccharinic acid.</title>
        <authorList>
            <person name="Bassil N.M."/>
            <person name="Lloyd J.R."/>
        </authorList>
    </citation>
    <scope>NUCLEOTIDE SEQUENCE [LARGE SCALE GENOMIC DNA]</scope>
    <source>
        <strain evidence="4 5">NB2006</strain>
    </source>
</reference>
<dbReference type="PANTHER" id="PTHR43861">
    <property type="entry name" value="TRANS-ACONITATE 2-METHYLTRANSFERASE-RELATED"/>
    <property type="match status" value="1"/>
</dbReference>
<evidence type="ECO:0000256" key="1">
    <source>
        <dbReference type="ARBA" id="ARBA00022679"/>
    </source>
</evidence>
<evidence type="ECO:0000313" key="5">
    <source>
        <dbReference type="Proteomes" id="UP000180175"/>
    </source>
</evidence>
<dbReference type="AlphaFoldDB" id="A0A1S2LW56"/>
<dbReference type="InterPro" id="IPR029063">
    <property type="entry name" value="SAM-dependent_MTases_sf"/>
</dbReference>
<feature type="domain" description="Methyltransferase" evidence="2">
    <location>
        <begin position="52"/>
        <end position="149"/>
    </location>
</feature>
<evidence type="ECO:0000313" key="4">
    <source>
        <dbReference type="EMBL" id="QOY38575.1"/>
    </source>
</evidence>
<sequence length="257" mass="29192">MKDSVSDFYDNLAEEYHLIFEDWHNAISWQGEVLSKLILSKLNDLNINDVSVLDSSCGIGTQAIGLAKKGYTVTATDISPASVERARKEAESFGVEINFGVADFRSLANDVSGFFNVVLSADNAISHLLTNQDLLLAAQNIYNKLEDKGIIIVTLKDYNELIIEKPRATQPRILDNGNRIIFQLWDWHDGTNVYSLNHFIMQQINGEWKTKQDKTKYRALLRSEFSKILSDVGFSDIEWYMPEESGYYQPLLIAKKN</sequence>